<dbReference type="EMBL" id="JAEEGC010000066">
    <property type="protein sequence ID" value="MBV7274103.1"/>
    <property type="molecule type" value="Genomic_DNA"/>
</dbReference>
<protein>
    <submittedName>
        <fullName evidence="5">LTA synthase family protein</fullName>
    </submittedName>
</protein>
<evidence type="ECO:0000313" key="6">
    <source>
        <dbReference type="Proteomes" id="UP000694308"/>
    </source>
</evidence>
<feature type="domain" description="Sulfatase N-terminal" evidence="4">
    <location>
        <begin position="245"/>
        <end position="531"/>
    </location>
</feature>
<keyword evidence="3" id="KW-1133">Transmembrane helix</keyword>
<feature type="transmembrane region" description="Helical" evidence="3">
    <location>
        <begin position="120"/>
        <end position="136"/>
    </location>
</feature>
<feature type="transmembrane region" description="Helical" evidence="3">
    <location>
        <begin position="40"/>
        <end position="60"/>
    </location>
</feature>
<evidence type="ECO:0000256" key="1">
    <source>
        <dbReference type="ARBA" id="ARBA00004936"/>
    </source>
</evidence>
<evidence type="ECO:0000256" key="2">
    <source>
        <dbReference type="ARBA" id="ARBA00009983"/>
    </source>
</evidence>
<gene>
    <name evidence="5" type="ORF">I6U48_14445</name>
</gene>
<reference evidence="5" key="1">
    <citation type="submission" date="2020-12" db="EMBL/GenBank/DDBJ databases">
        <title>Clostridium thailandense sp. nov., a novel acetogenic bacterium isolated from peat land soil in Thailand.</title>
        <authorList>
            <person name="Chaikitkaew S."/>
            <person name="Birkeland N.K."/>
        </authorList>
    </citation>
    <scope>NUCLEOTIDE SEQUENCE</scope>
    <source>
        <strain evidence="5">PL3</strain>
    </source>
</reference>
<feature type="transmembrane region" description="Helical" evidence="3">
    <location>
        <begin position="7"/>
        <end position="28"/>
    </location>
</feature>
<dbReference type="CDD" id="cd16015">
    <property type="entry name" value="LTA_synthase"/>
    <property type="match status" value="1"/>
</dbReference>
<sequence length="617" mass="70750">MRNRTKLIFLNNVDIIIFFILVTAKLFHYAKIISPYTIQYNLKLAIIASILPIISIAFILTKRRLVFLYIADLILSSLLVVDMIYFKYYKDIISIRAISNSVLLSGVTASVEQLIMPSDFIYLVDVAILFPLIIFRKRIQIKHYSSNVRISLFALVVAIGIIIDGLSISSLNKQQPLLLTTMSNKLYIANSLGVLNYHMLDLYNFSSTSIKNTKISTQRIEEIKAFLNKEHIKVSENLSGEGLGKNLIVIQVEALQQFVINSEVNGNIITPNLNRWINKSLYFDNYFYQVAAGTTSDAEFMSMNSLYPAESGAAYYVYVGDTLESSPKLFNNKGYYTAAMHGYAEGFWNRESMYKTEGFKNFYGEHSYNINETVGLGLSDKSFLNQSIEKIKTFKQPYYTFLITLSSHFPFNDTKGYGNFDVGKYENTLLGDYLKGIHYTDEQLGNFLDKLEQEGIMKNSIVVVYGDHYAIPNTDVSQLYEFENVTEQTDLTWYMYQKVPMFIHFPNDNHKGVNHTYSGQMDLLPTLANMFNLPIKYTFGKDIMNTNTQYILFREGSFTDGKVFYISWTNTYYDIATGKTIAETSELKMKKEEILNDLSYSDDILNHNLIKKFEGSK</sequence>
<proteinExistence type="inferred from homology"/>
<comment type="similarity">
    <text evidence="2">Belongs to the LTA synthase family.</text>
</comment>
<evidence type="ECO:0000256" key="3">
    <source>
        <dbReference type="SAM" id="Phobius"/>
    </source>
</evidence>
<dbReference type="PANTHER" id="PTHR47371:SF3">
    <property type="entry name" value="PHOSPHOGLYCEROL TRANSFERASE I"/>
    <property type="match status" value="1"/>
</dbReference>
<keyword evidence="6" id="KW-1185">Reference proteome</keyword>
<dbReference type="Proteomes" id="UP000694308">
    <property type="component" value="Unassembled WGS sequence"/>
</dbReference>
<dbReference type="AlphaFoldDB" id="A0A949TX20"/>
<feature type="transmembrane region" description="Helical" evidence="3">
    <location>
        <begin position="148"/>
        <end position="168"/>
    </location>
</feature>
<organism evidence="5 6">
    <name type="scientific">Clostridium thailandense</name>
    <dbReference type="NCBI Taxonomy" id="2794346"/>
    <lineage>
        <taxon>Bacteria</taxon>
        <taxon>Bacillati</taxon>
        <taxon>Bacillota</taxon>
        <taxon>Clostridia</taxon>
        <taxon>Eubacteriales</taxon>
        <taxon>Clostridiaceae</taxon>
        <taxon>Clostridium</taxon>
    </lineage>
</organism>
<dbReference type="InterPro" id="IPR050448">
    <property type="entry name" value="OpgB/LTA_synthase_biosynth"/>
</dbReference>
<dbReference type="Pfam" id="PF00884">
    <property type="entry name" value="Sulfatase"/>
    <property type="match status" value="1"/>
</dbReference>
<evidence type="ECO:0000259" key="4">
    <source>
        <dbReference type="Pfam" id="PF00884"/>
    </source>
</evidence>
<evidence type="ECO:0000313" key="5">
    <source>
        <dbReference type="EMBL" id="MBV7274103.1"/>
    </source>
</evidence>
<accession>A0A949TX20</accession>
<feature type="transmembrane region" description="Helical" evidence="3">
    <location>
        <begin position="67"/>
        <end position="86"/>
    </location>
</feature>
<dbReference type="InterPro" id="IPR000917">
    <property type="entry name" value="Sulfatase_N"/>
</dbReference>
<keyword evidence="3" id="KW-0812">Transmembrane</keyword>
<name>A0A949TX20_9CLOT</name>
<keyword evidence="3" id="KW-0472">Membrane</keyword>
<dbReference type="PIRSF" id="PIRSF005091">
    <property type="entry name" value="Mmb_sulf_HI1246"/>
    <property type="match status" value="1"/>
</dbReference>
<dbReference type="RefSeq" id="WP_218321171.1">
    <property type="nucleotide sequence ID" value="NZ_JAEEGC010000066.1"/>
</dbReference>
<comment type="pathway">
    <text evidence="1">Cell wall biogenesis; lipoteichoic acid biosynthesis.</text>
</comment>
<dbReference type="InterPro" id="IPR012160">
    <property type="entry name" value="LtaS-like"/>
</dbReference>
<dbReference type="PANTHER" id="PTHR47371">
    <property type="entry name" value="LIPOTEICHOIC ACID SYNTHASE"/>
    <property type="match status" value="1"/>
</dbReference>
<comment type="caution">
    <text evidence="5">The sequence shown here is derived from an EMBL/GenBank/DDBJ whole genome shotgun (WGS) entry which is preliminary data.</text>
</comment>